<feature type="domain" description="Disease resistance protein winged helix" evidence="8">
    <location>
        <begin position="440"/>
        <end position="508"/>
    </location>
</feature>
<evidence type="ECO:0000256" key="1">
    <source>
        <dbReference type="ARBA" id="ARBA00022614"/>
    </source>
</evidence>
<dbReference type="InterPro" id="IPR027417">
    <property type="entry name" value="P-loop_NTPase"/>
</dbReference>
<feature type="domain" description="NB-ARC" evidence="6">
    <location>
        <begin position="201"/>
        <end position="348"/>
    </location>
</feature>
<dbReference type="Gene3D" id="3.80.10.10">
    <property type="entry name" value="Ribonuclease Inhibitor"/>
    <property type="match status" value="3"/>
</dbReference>
<evidence type="ECO:0008006" key="12">
    <source>
        <dbReference type="Google" id="ProtNLM"/>
    </source>
</evidence>
<evidence type="ECO:0000256" key="3">
    <source>
        <dbReference type="ARBA" id="ARBA00022741"/>
    </source>
</evidence>
<gene>
    <name evidence="10" type="ORF">ACJRO7_010138</name>
</gene>
<dbReference type="GO" id="GO:0005524">
    <property type="term" value="F:ATP binding"/>
    <property type="evidence" value="ECO:0007669"/>
    <property type="project" value="UniProtKB-KW"/>
</dbReference>
<name>A0ABD3LGN5_EUCGL</name>
<dbReference type="InterPro" id="IPR036388">
    <property type="entry name" value="WH-like_DNA-bd_sf"/>
</dbReference>
<dbReference type="Gene3D" id="1.10.10.10">
    <property type="entry name" value="Winged helix-like DNA-binding domain superfamily/Winged helix DNA-binding domain"/>
    <property type="match status" value="1"/>
</dbReference>
<dbReference type="PROSITE" id="PS51450">
    <property type="entry name" value="LRR"/>
    <property type="match status" value="1"/>
</dbReference>
<evidence type="ECO:0000256" key="4">
    <source>
        <dbReference type="ARBA" id="ARBA00022821"/>
    </source>
</evidence>
<dbReference type="FunFam" id="1.10.10.10:FF:000322">
    <property type="entry name" value="Probable disease resistance protein At1g63360"/>
    <property type="match status" value="1"/>
</dbReference>
<protein>
    <recommendedName>
        <fullName evidence="12">Disease resistance RPP13-like protein 1</fullName>
    </recommendedName>
</protein>
<dbReference type="PANTHER" id="PTHR36766:SF51">
    <property type="entry name" value="DISEASE RESISTANCE RPP13-LIKE PROTEIN 1"/>
    <property type="match status" value="1"/>
</dbReference>
<feature type="domain" description="Disease resistance N-terminal" evidence="7">
    <location>
        <begin position="10"/>
        <end position="99"/>
    </location>
</feature>
<evidence type="ECO:0000256" key="5">
    <source>
        <dbReference type="ARBA" id="ARBA00022840"/>
    </source>
</evidence>
<organism evidence="10 11">
    <name type="scientific">Eucalyptus globulus</name>
    <name type="common">Tasmanian blue gum</name>
    <dbReference type="NCBI Taxonomy" id="34317"/>
    <lineage>
        <taxon>Eukaryota</taxon>
        <taxon>Viridiplantae</taxon>
        <taxon>Streptophyta</taxon>
        <taxon>Embryophyta</taxon>
        <taxon>Tracheophyta</taxon>
        <taxon>Spermatophyta</taxon>
        <taxon>Magnoliopsida</taxon>
        <taxon>eudicotyledons</taxon>
        <taxon>Gunneridae</taxon>
        <taxon>Pentapetalae</taxon>
        <taxon>rosids</taxon>
        <taxon>malvids</taxon>
        <taxon>Myrtales</taxon>
        <taxon>Myrtaceae</taxon>
        <taxon>Myrtoideae</taxon>
        <taxon>Eucalypteae</taxon>
        <taxon>Eucalyptus</taxon>
    </lineage>
</organism>
<dbReference type="SUPFAM" id="SSF52047">
    <property type="entry name" value="RNI-like"/>
    <property type="match status" value="1"/>
</dbReference>
<dbReference type="Gene3D" id="1.20.5.4130">
    <property type="match status" value="1"/>
</dbReference>
<dbReference type="InterPro" id="IPR002182">
    <property type="entry name" value="NB-ARC"/>
</dbReference>
<dbReference type="InterPro" id="IPR058922">
    <property type="entry name" value="WHD_DRP"/>
</dbReference>
<evidence type="ECO:0000259" key="7">
    <source>
        <dbReference type="Pfam" id="PF18052"/>
    </source>
</evidence>
<dbReference type="Pfam" id="PF18052">
    <property type="entry name" value="Rx_N"/>
    <property type="match status" value="1"/>
</dbReference>
<evidence type="ECO:0000313" key="11">
    <source>
        <dbReference type="Proteomes" id="UP001634007"/>
    </source>
</evidence>
<dbReference type="FunFam" id="3.40.50.300:FF:001091">
    <property type="entry name" value="Probable disease resistance protein At1g61300"/>
    <property type="match status" value="1"/>
</dbReference>
<evidence type="ECO:0000259" key="9">
    <source>
        <dbReference type="Pfam" id="PF25019"/>
    </source>
</evidence>
<dbReference type="InterPro" id="IPR032675">
    <property type="entry name" value="LRR_dom_sf"/>
</dbReference>
<keyword evidence="1" id="KW-0433">Leucine-rich repeat</keyword>
<evidence type="ECO:0000313" key="10">
    <source>
        <dbReference type="EMBL" id="KAL3749002.1"/>
    </source>
</evidence>
<dbReference type="PRINTS" id="PR00364">
    <property type="entry name" value="DISEASERSIST"/>
</dbReference>
<sequence length="1409" mass="159187">MAIEEIVLGSFLQVLFDRLTSLGLEYAQREGINTALLDEWKGMLETINVVLDDAEDKQLGGNRLVKLWLDDVRDLAYDMEDLLDEFAIEATQVKSGAESSASRDQNLNSWKFFSWGQDGSSGSNLNSCSFETKVREISGRLENIVTRKARLTLRENAADISNYTNKRLPSTSLPETRFFGREKEEAELLEILVGEVGNSDAGLSIVSIVGMGGVGKTAMAQRLYNDPKMDSYFKRKAWVCVSDVFDVLDITKTILQSITNESCEGNDLNEHQVKLKNHLSGKKFLVVLDDVWNEKYGEWTSLLKPFEAGAKGSKIIITTRNHSVVSITGALPYSLKELSVDNCTDLLAYHALGAINFERHPHLERVVKKIAEKCRGLPLAAKILGGLLRNNENLDEWEDILNNRIWDVASAKNEEVLPALKLSYVHLPSYLKRCLTYCAVFPKDYEFERDELVLLWIAEGFLDGRKAKENILRSGRKYFDELVSRSFLQQSSVDTSNFVMHDLLNDLAKSIADVTCFTFEESQVVSDEDDASFKEKARYASFVSEYFTSQSLRVYVGMKVLRSLMLLTIQSDHYREKKNISGKVLHDLLINLKYLRVLSLSHCDIIEVPNCVCDLKHLRYLNLSYTNIERLPNSIGALCKLQALILRGCQMLSMLPPGITKLVRLQFLDIRDTEHLKEMPLNIGNLRNLIILPKFVVGPEEGSRLKELKNLPHLQGDLLISELQKVEEVRDAIDANLFEKQDLSNLFLHWNEDSGDSRNTKCEAKVLHSLRPHSNIKNLTISYYGGGIFPSWLGDPSYSKIVYLRLLDCPHVSSLPSLGRLPSLKELSLEGLSAVRMIGSEFYGTKSPFPSLTILKFEWMSAWKDWSCCAGSQEEKVPFPCLRHLVLGCPKLTGTLPHRLDHLIKLEIYSCSHLNDSTNKVHLPSLCELDIYNCNKEILKCLDNLTSLTILKIINLEELVCFDNGFMSYLVKLKELHISRCDKLTYLWQSGIEMQNLACLQELVIESCPRFTSFMEGEGEIELLHNLERMELKDCTSLERLSSKLHTLKSLIIQDCPKIMGLTISPNDPSNNNMMSQLEYLRIDDCDSWISFPFAKYRLISLKSLTIDNCEGVESLAEITVIESLESLDISRCMNLGSLPQCLGALIHLTRLKVSDCPALEDLPSLPLTLSSLKLSKCPKIKSIASCNIDGCNNLTSLDIWECPALEMENFPPLPITLLVLTLYECPKIKSLECDRLTSLQELVICCCENIECFSEGGLLPNLRSFTIGGCKNMKQPMRKWGLSMLTSLEKLEIRGSGIGGEGDKECFPSEEDDEDSWSLLFPSSLTSLYIYGMRNMERLSDGLRNHLSSLQRLYIIDCPKLRDLPEDGLPPSLQFLSIQGCENLKDRCSKHTGDYWPLIQEIPYIGIG</sequence>
<keyword evidence="4" id="KW-0611">Plant defense</keyword>
<dbReference type="GO" id="GO:0051707">
    <property type="term" value="P:response to other organism"/>
    <property type="evidence" value="ECO:0007669"/>
    <property type="project" value="UniProtKB-ARBA"/>
</dbReference>
<evidence type="ECO:0000259" key="6">
    <source>
        <dbReference type="Pfam" id="PF00931"/>
    </source>
</evidence>
<dbReference type="InterPro" id="IPR042197">
    <property type="entry name" value="Apaf_helical"/>
</dbReference>
<evidence type="ECO:0000259" key="8">
    <source>
        <dbReference type="Pfam" id="PF23559"/>
    </source>
</evidence>
<dbReference type="InterPro" id="IPR001611">
    <property type="entry name" value="Leu-rich_rpt"/>
</dbReference>
<dbReference type="Pfam" id="PF25019">
    <property type="entry name" value="LRR_R13L1-DRL21"/>
    <property type="match status" value="1"/>
</dbReference>
<dbReference type="EMBL" id="JBJKBG010000002">
    <property type="protein sequence ID" value="KAL3749002.1"/>
    <property type="molecule type" value="Genomic_DNA"/>
</dbReference>
<feature type="domain" description="R13L1/DRL21-like LRR repeat region" evidence="9">
    <location>
        <begin position="705"/>
        <end position="831"/>
    </location>
</feature>
<keyword evidence="11" id="KW-1185">Reference proteome</keyword>
<reference evidence="10 11" key="1">
    <citation type="submission" date="2024-11" db="EMBL/GenBank/DDBJ databases">
        <title>Chromosome-level genome assembly of Eucalyptus globulus Labill. provides insights into its genome evolution.</title>
        <authorList>
            <person name="Li X."/>
        </authorList>
    </citation>
    <scope>NUCLEOTIDE SEQUENCE [LARGE SCALE GENOMIC DNA]</scope>
    <source>
        <strain evidence="10">CL2024</strain>
        <tissue evidence="10">Fresh tender leaves</tissue>
    </source>
</reference>
<dbReference type="Pfam" id="PF00931">
    <property type="entry name" value="NB-ARC"/>
    <property type="match status" value="1"/>
</dbReference>
<keyword evidence="5" id="KW-0067">ATP-binding</keyword>
<dbReference type="PANTHER" id="PTHR36766">
    <property type="entry name" value="PLANT BROAD-SPECTRUM MILDEW RESISTANCE PROTEIN RPW8"/>
    <property type="match status" value="1"/>
</dbReference>
<dbReference type="InterPro" id="IPR056789">
    <property type="entry name" value="LRR_R13L1-DRL21"/>
</dbReference>
<dbReference type="SUPFAM" id="SSF52058">
    <property type="entry name" value="L domain-like"/>
    <property type="match status" value="2"/>
</dbReference>
<dbReference type="Proteomes" id="UP001634007">
    <property type="component" value="Unassembled WGS sequence"/>
</dbReference>
<keyword evidence="2" id="KW-0677">Repeat</keyword>
<dbReference type="SUPFAM" id="SSF52540">
    <property type="entry name" value="P-loop containing nucleoside triphosphate hydrolases"/>
    <property type="match status" value="1"/>
</dbReference>
<dbReference type="Gene3D" id="1.10.8.430">
    <property type="entry name" value="Helical domain of apoptotic protease-activating factors"/>
    <property type="match status" value="1"/>
</dbReference>
<proteinExistence type="predicted"/>
<dbReference type="Pfam" id="PF23559">
    <property type="entry name" value="WHD_DRP"/>
    <property type="match status" value="1"/>
</dbReference>
<dbReference type="InterPro" id="IPR041118">
    <property type="entry name" value="Rx_N"/>
</dbReference>
<keyword evidence="3" id="KW-0547">Nucleotide-binding</keyword>
<comment type="caution">
    <text evidence="10">The sequence shown here is derived from an EMBL/GenBank/DDBJ whole genome shotgun (WGS) entry which is preliminary data.</text>
</comment>
<evidence type="ECO:0000256" key="2">
    <source>
        <dbReference type="ARBA" id="ARBA00022737"/>
    </source>
</evidence>
<accession>A0ABD3LGN5</accession>
<dbReference type="Gene3D" id="3.40.50.300">
    <property type="entry name" value="P-loop containing nucleotide triphosphate hydrolases"/>
    <property type="match status" value="1"/>
</dbReference>
<dbReference type="GO" id="GO:0006952">
    <property type="term" value="P:defense response"/>
    <property type="evidence" value="ECO:0007669"/>
    <property type="project" value="UniProtKB-KW"/>
</dbReference>